<dbReference type="InParanoid" id="B0DSH8"/>
<feature type="region of interest" description="Disordered" evidence="1">
    <location>
        <begin position="212"/>
        <end position="351"/>
    </location>
</feature>
<protein>
    <submittedName>
        <fullName evidence="2">Predicted protein</fullName>
    </submittedName>
</protein>
<organism evidence="3">
    <name type="scientific">Laccaria bicolor (strain S238N-H82 / ATCC MYA-4686)</name>
    <name type="common">Bicoloured deceiver</name>
    <name type="synonym">Laccaria laccata var. bicolor</name>
    <dbReference type="NCBI Taxonomy" id="486041"/>
    <lineage>
        <taxon>Eukaryota</taxon>
        <taxon>Fungi</taxon>
        <taxon>Dikarya</taxon>
        <taxon>Basidiomycota</taxon>
        <taxon>Agaricomycotina</taxon>
        <taxon>Agaricomycetes</taxon>
        <taxon>Agaricomycetidae</taxon>
        <taxon>Agaricales</taxon>
        <taxon>Agaricineae</taxon>
        <taxon>Hydnangiaceae</taxon>
        <taxon>Laccaria</taxon>
    </lineage>
</organism>
<dbReference type="HOGENOM" id="CLU_036000_1_0_1"/>
<dbReference type="GeneID" id="6082547"/>
<sequence>MLYGSDCHNFFLTFPTMPTAFLGCRAAVQAFEVGIDLFSRSRLNAMSEAEIMAMLYRLHSYMLALFLDILARPGGPTPHESRLLASVYNAAQRVEERNQSTAWEEWLQEPLDGHALYSPGECLDSSFTTGYIGEEDAPSDRGSSSPPGIITPRGRARVVQSPSPTGSDLLFLPSPGPESLPVSSPDSTPPVPVRRSKCTRAMVMDEDSDVVEIIDPPSSTPLKLAIGPPGKRRKIIEKPSSDDEAIQHPNRSRSSSSDSVPLARPLRADKGKARAKTPPPVAGSSRVDKGKARAKTPPPVAGSSRVDKGKARARTPPTTRSSAKRTAFKPPVVKQKETSVQPKRRGRPRKKSPVIFQEPIVFDKKRFKRATARFGLKELPAVLKGTQIHIAEPCLQCSARQDSVVKNCTFRGWGTPCGPGGAAHVSSCEYYLNDERRGAVRDVIRNRLAIHAPSAISALMESIEEDTLHMRTLSAVLEAIRHRRDANLREFANAIADLCLTAEPGTLLGTVFETREEFGSWYSFVQDFVDTQGVPVPAGSTTADLERLVSLFQRDDSPPIAGPSSLTPRQRRVRSLSLIPSIAVASPGLPPSAHSQEEEEEVIDELVDEE</sequence>
<feature type="region of interest" description="Disordered" evidence="1">
    <location>
        <begin position="128"/>
        <end position="196"/>
    </location>
</feature>
<dbReference type="KEGG" id="lbc:LACBIDRAFT_309515"/>
<dbReference type="Proteomes" id="UP000001194">
    <property type="component" value="Unassembled WGS sequence"/>
</dbReference>
<accession>B0DSH8</accession>
<gene>
    <name evidence="2" type="ORF">LACBIDRAFT_309515</name>
</gene>
<proteinExistence type="predicted"/>
<dbReference type="EMBL" id="DS547130">
    <property type="protein sequence ID" value="EDR02476.1"/>
    <property type="molecule type" value="Genomic_DNA"/>
</dbReference>
<name>B0DSH8_LACBS</name>
<evidence type="ECO:0000313" key="3">
    <source>
        <dbReference type="Proteomes" id="UP000001194"/>
    </source>
</evidence>
<keyword evidence="3" id="KW-1185">Reference proteome</keyword>
<evidence type="ECO:0000256" key="1">
    <source>
        <dbReference type="SAM" id="MobiDB-lite"/>
    </source>
</evidence>
<dbReference type="AlphaFoldDB" id="B0DSH8"/>
<feature type="region of interest" description="Disordered" evidence="1">
    <location>
        <begin position="587"/>
        <end position="610"/>
    </location>
</feature>
<feature type="compositionally biased region" description="Acidic residues" evidence="1">
    <location>
        <begin position="597"/>
        <end position="610"/>
    </location>
</feature>
<reference evidence="2 3" key="1">
    <citation type="journal article" date="2008" name="Nature">
        <title>The genome of Laccaria bicolor provides insights into mycorrhizal symbiosis.</title>
        <authorList>
            <person name="Martin F."/>
            <person name="Aerts A."/>
            <person name="Ahren D."/>
            <person name="Brun A."/>
            <person name="Danchin E.G.J."/>
            <person name="Duchaussoy F."/>
            <person name="Gibon J."/>
            <person name="Kohler A."/>
            <person name="Lindquist E."/>
            <person name="Pereda V."/>
            <person name="Salamov A."/>
            <person name="Shapiro H.J."/>
            <person name="Wuyts J."/>
            <person name="Blaudez D."/>
            <person name="Buee M."/>
            <person name="Brokstein P."/>
            <person name="Canbaeck B."/>
            <person name="Cohen D."/>
            <person name="Courty P.E."/>
            <person name="Coutinho P.M."/>
            <person name="Delaruelle C."/>
            <person name="Detter J.C."/>
            <person name="Deveau A."/>
            <person name="DiFazio S."/>
            <person name="Duplessis S."/>
            <person name="Fraissinet-Tachet L."/>
            <person name="Lucic E."/>
            <person name="Frey-Klett P."/>
            <person name="Fourrey C."/>
            <person name="Feussner I."/>
            <person name="Gay G."/>
            <person name="Grimwood J."/>
            <person name="Hoegger P.J."/>
            <person name="Jain P."/>
            <person name="Kilaru S."/>
            <person name="Labbe J."/>
            <person name="Lin Y.C."/>
            <person name="Legue V."/>
            <person name="Le Tacon F."/>
            <person name="Marmeisse R."/>
            <person name="Melayah D."/>
            <person name="Montanini B."/>
            <person name="Muratet M."/>
            <person name="Nehls U."/>
            <person name="Niculita-Hirzel H."/>
            <person name="Oudot-Le Secq M.P."/>
            <person name="Peter M."/>
            <person name="Quesneville H."/>
            <person name="Rajashekar B."/>
            <person name="Reich M."/>
            <person name="Rouhier N."/>
            <person name="Schmutz J."/>
            <person name="Yin T."/>
            <person name="Chalot M."/>
            <person name="Henrissat B."/>
            <person name="Kuees U."/>
            <person name="Lucas S."/>
            <person name="Van de Peer Y."/>
            <person name="Podila G.K."/>
            <person name="Polle A."/>
            <person name="Pukkila P.J."/>
            <person name="Richardson P.M."/>
            <person name="Rouze P."/>
            <person name="Sanders I.R."/>
            <person name="Stajich J.E."/>
            <person name="Tunlid A."/>
            <person name="Tuskan G."/>
            <person name="Grigoriev I.V."/>
        </authorList>
    </citation>
    <scope>NUCLEOTIDE SEQUENCE [LARGE SCALE GENOMIC DNA]</scope>
    <source>
        <strain evidence="3">S238N-H82 / ATCC MYA-4686</strain>
    </source>
</reference>
<evidence type="ECO:0000313" key="2">
    <source>
        <dbReference type="EMBL" id="EDR02476.1"/>
    </source>
</evidence>
<dbReference type="RefSeq" id="XP_001886839.1">
    <property type="nucleotide sequence ID" value="XM_001886804.1"/>
</dbReference>
<feature type="compositionally biased region" description="Basic residues" evidence="1">
    <location>
        <begin position="342"/>
        <end position="351"/>
    </location>
</feature>